<evidence type="ECO:0008006" key="4">
    <source>
        <dbReference type="Google" id="ProtNLM"/>
    </source>
</evidence>
<reference evidence="2" key="2">
    <citation type="submission" date="2019-10" db="EMBL/GenBank/DDBJ databases">
        <title>Conservation and host-specific expression of non-tandemly repeated heterogenous ribosome RNA gene in arbuscular mycorrhizal fungi.</title>
        <authorList>
            <person name="Maeda T."/>
            <person name="Kobayashi Y."/>
            <person name="Nakagawa T."/>
            <person name="Ezawa T."/>
            <person name="Yamaguchi K."/>
            <person name="Bino T."/>
            <person name="Nishimoto Y."/>
            <person name="Shigenobu S."/>
            <person name="Kawaguchi M."/>
        </authorList>
    </citation>
    <scope>NUCLEOTIDE SEQUENCE</scope>
    <source>
        <strain evidence="2">HR1</strain>
    </source>
</reference>
<keyword evidence="3" id="KW-1185">Reference proteome</keyword>
<sequence length="562" mass="66862">MACSKVFSGDLPELINGIAQYLQNDYKTLMSCILVNRLWCRLIIPLLWENPFSVIKNFRTNNKQKYRFIEIYLHDLNEDDKIQLKEYGVNYDLFPSNTLFNYPSFIKYFSTEIIIYSIDDWVCDNSDNRILTIEFPLRVDMRSIKGFIFLLLIKTFIKNEASLHVFRLEISNTLRFIGEEHFNNSFELILQNPNLICNVKNLTLYFDGFKEIVTSLKFFKCFYTNSNLISSFYIFNDMNHYSSSNKKDVSQIINSQHNLKKILFHRDFFLFSLKDSNCSNTLKILILYEIDFKNIIIFKEVFEYLNVLEFIHFLYCHSLNSDIIQQIINLTKPFKLKSLFLNENPEILEIGSLHLLLQKTGNYLENIGFSSKINNKLKQQLFDLSKIYCTKIKFLDLHGFDNQIIYSAFDLIKNIKQNLNYLTIDLYKSSQSDLDWEFTLSSIILFNLGQILPYKLEYLSLIFDEFNRSDLEVFLTKSQNTFINKLLIYNRSYQDCNDTLSCIKKYIMKEKRVRYFSMKGFYSYGQIVDLFYFKDKVEEFESYNILVQSYNTLNIQAYNFIA</sequence>
<dbReference type="EMBL" id="BLAL01000087">
    <property type="protein sequence ID" value="GES84951.1"/>
    <property type="molecule type" value="Genomic_DNA"/>
</dbReference>
<gene>
    <name evidence="2" type="ORF">RCL2_001203800</name>
    <name evidence="1" type="ORF">RclHR1_08990005</name>
</gene>
<evidence type="ECO:0000313" key="1">
    <source>
        <dbReference type="EMBL" id="GBC09561.1"/>
    </source>
</evidence>
<dbReference type="OrthoDB" id="2354532at2759"/>
<protein>
    <recommendedName>
        <fullName evidence="4">F-box domain-containing protein</fullName>
    </recommendedName>
</protein>
<reference evidence="1 3" key="1">
    <citation type="submission" date="2017-11" db="EMBL/GenBank/DDBJ databases">
        <title>The genome of Rhizophagus clarus HR1 reveals common genetic basis of auxotrophy among arbuscular mycorrhizal fungi.</title>
        <authorList>
            <person name="Kobayashi Y."/>
        </authorList>
    </citation>
    <scope>NUCLEOTIDE SEQUENCE [LARGE SCALE GENOMIC DNA]</scope>
    <source>
        <strain evidence="1 3">HR1</strain>
    </source>
</reference>
<name>A0A2Z6S4Z6_9GLOM</name>
<organism evidence="1 3">
    <name type="scientific">Rhizophagus clarus</name>
    <dbReference type="NCBI Taxonomy" id="94130"/>
    <lineage>
        <taxon>Eukaryota</taxon>
        <taxon>Fungi</taxon>
        <taxon>Fungi incertae sedis</taxon>
        <taxon>Mucoromycota</taxon>
        <taxon>Glomeromycotina</taxon>
        <taxon>Glomeromycetes</taxon>
        <taxon>Glomerales</taxon>
        <taxon>Glomeraceae</taxon>
        <taxon>Rhizophagus</taxon>
    </lineage>
</organism>
<dbReference type="EMBL" id="BEXD01004313">
    <property type="protein sequence ID" value="GBC09561.1"/>
    <property type="molecule type" value="Genomic_DNA"/>
</dbReference>
<evidence type="ECO:0000313" key="3">
    <source>
        <dbReference type="Proteomes" id="UP000247702"/>
    </source>
</evidence>
<evidence type="ECO:0000313" key="2">
    <source>
        <dbReference type="EMBL" id="GES84951.1"/>
    </source>
</evidence>
<comment type="caution">
    <text evidence="1">The sequence shown here is derived from an EMBL/GenBank/DDBJ whole genome shotgun (WGS) entry which is preliminary data.</text>
</comment>
<accession>A0A2Z6S4Z6</accession>
<proteinExistence type="predicted"/>
<dbReference type="Proteomes" id="UP000247702">
    <property type="component" value="Unassembled WGS sequence"/>
</dbReference>
<dbReference type="AlphaFoldDB" id="A0A2Z6S4Z6"/>
<dbReference type="Proteomes" id="UP000615446">
    <property type="component" value="Unassembled WGS sequence"/>
</dbReference>